<accession>A0A518BHV8</accession>
<organism evidence="3 4">
    <name type="scientific">Engelhardtia mirabilis</name>
    <dbReference type="NCBI Taxonomy" id="2528011"/>
    <lineage>
        <taxon>Bacteria</taxon>
        <taxon>Pseudomonadati</taxon>
        <taxon>Planctomycetota</taxon>
        <taxon>Planctomycetia</taxon>
        <taxon>Planctomycetia incertae sedis</taxon>
        <taxon>Engelhardtia</taxon>
    </lineage>
</organism>
<keyword evidence="3" id="KW-0378">Hydrolase</keyword>
<dbReference type="GO" id="GO:0016787">
    <property type="term" value="F:hydrolase activity"/>
    <property type="evidence" value="ECO:0007669"/>
    <property type="project" value="UniProtKB-KW"/>
</dbReference>
<dbReference type="SUPFAM" id="SSF56235">
    <property type="entry name" value="N-terminal nucleophile aminohydrolases (Ntn hydrolases)"/>
    <property type="match status" value="1"/>
</dbReference>
<dbReference type="EC" id="3.5.1.-" evidence="3"/>
<keyword evidence="4" id="KW-1185">Reference proteome</keyword>
<dbReference type="InterPro" id="IPR017932">
    <property type="entry name" value="GATase_2_dom"/>
</dbReference>
<dbReference type="PROSITE" id="PS51278">
    <property type="entry name" value="GATASE_TYPE_2"/>
    <property type="match status" value="1"/>
</dbReference>
<evidence type="ECO:0000256" key="1">
    <source>
        <dbReference type="SAM" id="MobiDB-lite"/>
    </source>
</evidence>
<dbReference type="PANTHER" id="PTHR43187:SF1">
    <property type="entry name" value="GLUTAMINE AMIDOTRANSFERASE DUG3-RELATED"/>
    <property type="match status" value="1"/>
</dbReference>
<dbReference type="Gene3D" id="3.60.20.10">
    <property type="entry name" value="Glutamine Phosphoribosylpyrophosphate, subunit 1, domain 1"/>
    <property type="match status" value="1"/>
</dbReference>
<dbReference type="InterPro" id="IPR052373">
    <property type="entry name" value="Gamma-glu_amide_hydrolase"/>
</dbReference>
<dbReference type="EMBL" id="CP036287">
    <property type="protein sequence ID" value="QDU66561.1"/>
    <property type="molecule type" value="Genomic_DNA"/>
</dbReference>
<dbReference type="Proteomes" id="UP000316921">
    <property type="component" value="Chromosome"/>
</dbReference>
<name>A0A518BHV8_9BACT</name>
<dbReference type="CDD" id="cd01908">
    <property type="entry name" value="YafJ"/>
    <property type="match status" value="1"/>
</dbReference>
<reference evidence="3 4" key="1">
    <citation type="submission" date="2019-02" db="EMBL/GenBank/DDBJ databases">
        <title>Deep-cultivation of Planctomycetes and their phenomic and genomic characterization uncovers novel biology.</title>
        <authorList>
            <person name="Wiegand S."/>
            <person name="Jogler M."/>
            <person name="Boedeker C."/>
            <person name="Pinto D."/>
            <person name="Vollmers J."/>
            <person name="Rivas-Marin E."/>
            <person name="Kohn T."/>
            <person name="Peeters S.H."/>
            <person name="Heuer A."/>
            <person name="Rast P."/>
            <person name="Oberbeckmann S."/>
            <person name="Bunk B."/>
            <person name="Jeske O."/>
            <person name="Meyerdierks A."/>
            <person name="Storesund J.E."/>
            <person name="Kallscheuer N."/>
            <person name="Luecker S."/>
            <person name="Lage O.M."/>
            <person name="Pohl T."/>
            <person name="Merkel B.J."/>
            <person name="Hornburger P."/>
            <person name="Mueller R.-W."/>
            <person name="Bruemmer F."/>
            <person name="Labrenz M."/>
            <person name="Spormann A.M."/>
            <person name="Op den Camp H."/>
            <person name="Overmann J."/>
            <person name="Amann R."/>
            <person name="Jetten M.S.M."/>
            <person name="Mascher T."/>
            <person name="Medema M.H."/>
            <person name="Devos D.P."/>
            <person name="Kaster A.-K."/>
            <person name="Ovreas L."/>
            <person name="Rohde M."/>
            <person name="Galperin M.Y."/>
            <person name="Jogler C."/>
        </authorList>
    </citation>
    <scope>NUCLEOTIDE SEQUENCE [LARGE SCALE GENOMIC DNA]</scope>
    <source>
        <strain evidence="3 4">Pla133</strain>
    </source>
</reference>
<proteinExistence type="predicted"/>
<evidence type="ECO:0000313" key="4">
    <source>
        <dbReference type="Proteomes" id="UP000316921"/>
    </source>
</evidence>
<dbReference type="InterPro" id="IPR029055">
    <property type="entry name" value="Ntn_hydrolases_N"/>
</dbReference>
<evidence type="ECO:0000259" key="2">
    <source>
        <dbReference type="PROSITE" id="PS51278"/>
    </source>
</evidence>
<gene>
    <name evidence="3" type="primary">egtC</name>
    <name evidence="3" type="ORF">Pla133_16370</name>
</gene>
<dbReference type="Pfam" id="PF13522">
    <property type="entry name" value="GATase_6"/>
    <property type="match status" value="1"/>
</dbReference>
<feature type="region of interest" description="Disordered" evidence="1">
    <location>
        <begin position="227"/>
        <end position="256"/>
    </location>
</feature>
<dbReference type="PANTHER" id="PTHR43187">
    <property type="entry name" value="GLUTAMINE AMIDOTRANSFERASE DUG3-RELATED"/>
    <property type="match status" value="1"/>
</dbReference>
<sequence length="285" mass="30192">MCRLGAHVGVRVPLSSLLYDPEHSLEVQAYRPREMCSGHVNVDGTGVAWWPRRGAGEPLRYVTERPPWSDPNLPALAPRIEAEVILAAVRSATPGMPFSAAAVAPFVADGVAFAHNGFVEDFERAVARSVLARLPDDLFGELQVRTDSLVLFALLRRHLRERPAAGLAEAHAAATAELAEICVAAGVRANLVSVAVDGGSLSAIRSAVGLPPNSLYIRADKEAESAQIASEPLQGSIPDPGSTKSPPASWEPVPDQTQVRMCVDRPAESLRSVALEVGAPSPPAE</sequence>
<dbReference type="AlphaFoldDB" id="A0A518BHV8"/>
<protein>
    <submittedName>
        <fullName evidence="3">Amidohydrolase EgtC</fullName>
        <ecNumber evidence="3">3.5.1.-</ecNumber>
    </submittedName>
</protein>
<feature type="domain" description="Glutamine amidotransferase type-2" evidence="2">
    <location>
        <begin position="2"/>
        <end position="285"/>
    </location>
</feature>
<evidence type="ECO:0000313" key="3">
    <source>
        <dbReference type="EMBL" id="QDU66561.1"/>
    </source>
</evidence>
<dbReference type="KEGG" id="pbap:Pla133_16370"/>